<dbReference type="Proteomes" id="UP001627284">
    <property type="component" value="Unassembled WGS sequence"/>
</dbReference>
<dbReference type="EMBL" id="JBJKTR010000014">
    <property type="protein sequence ID" value="KAL3344240.1"/>
    <property type="molecule type" value="Genomic_DNA"/>
</dbReference>
<proteinExistence type="predicted"/>
<dbReference type="AlphaFoldDB" id="A0ABD2SK49"/>
<evidence type="ECO:0000313" key="1">
    <source>
        <dbReference type="EMBL" id="KAL3344240.1"/>
    </source>
</evidence>
<accession>A0ABD2SK49</accession>
<reference evidence="1 2" key="1">
    <citation type="submission" date="2024-05" db="EMBL/GenBank/DDBJ databases">
        <title>De novo assembly of an allotetraploid wild potato.</title>
        <authorList>
            <person name="Hosaka A.J."/>
        </authorList>
    </citation>
    <scope>NUCLEOTIDE SEQUENCE [LARGE SCALE GENOMIC DNA]</scope>
    <source>
        <tissue evidence="1">Young leaves</tissue>
    </source>
</reference>
<sequence length="111" mass="13659">MMSFFIFKMWRHINMYVVFRSQFYLTYSLALYYIMDTPLEIHLCWRVLFKEMMLIETRGSRSYDTYLRFSKFSSRLWYINIHVACAGPYQYTSLYVPFHLLKHTLVSVLMF</sequence>
<comment type="caution">
    <text evidence="1">The sequence shown here is derived from an EMBL/GenBank/DDBJ whole genome shotgun (WGS) entry which is preliminary data.</text>
</comment>
<protein>
    <submittedName>
        <fullName evidence="1">Uncharacterized protein</fullName>
    </submittedName>
</protein>
<gene>
    <name evidence="1" type="ORF">AABB24_023599</name>
</gene>
<name>A0ABD2SK49_9SOLN</name>
<evidence type="ECO:0000313" key="2">
    <source>
        <dbReference type="Proteomes" id="UP001627284"/>
    </source>
</evidence>
<organism evidence="1 2">
    <name type="scientific">Solanum stoloniferum</name>
    <dbReference type="NCBI Taxonomy" id="62892"/>
    <lineage>
        <taxon>Eukaryota</taxon>
        <taxon>Viridiplantae</taxon>
        <taxon>Streptophyta</taxon>
        <taxon>Embryophyta</taxon>
        <taxon>Tracheophyta</taxon>
        <taxon>Spermatophyta</taxon>
        <taxon>Magnoliopsida</taxon>
        <taxon>eudicotyledons</taxon>
        <taxon>Gunneridae</taxon>
        <taxon>Pentapetalae</taxon>
        <taxon>asterids</taxon>
        <taxon>lamiids</taxon>
        <taxon>Solanales</taxon>
        <taxon>Solanaceae</taxon>
        <taxon>Solanoideae</taxon>
        <taxon>Solaneae</taxon>
        <taxon>Solanum</taxon>
    </lineage>
</organism>
<keyword evidence="2" id="KW-1185">Reference proteome</keyword>
<dbReference type="EMBL" id="JBJKTR010000014">
    <property type="protein sequence ID" value="KAL3344242.1"/>
    <property type="molecule type" value="Genomic_DNA"/>
</dbReference>